<gene>
    <name evidence="2" type="ORF">NDU88_006889</name>
</gene>
<feature type="compositionally biased region" description="Basic and acidic residues" evidence="1">
    <location>
        <begin position="52"/>
        <end position="75"/>
    </location>
</feature>
<evidence type="ECO:0000313" key="3">
    <source>
        <dbReference type="Proteomes" id="UP001066276"/>
    </source>
</evidence>
<dbReference type="EMBL" id="JANPWB010000008">
    <property type="protein sequence ID" value="KAJ1166489.1"/>
    <property type="molecule type" value="Genomic_DNA"/>
</dbReference>
<accession>A0AAV7SQT7</accession>
<dbReference type="Proteomes" id="UP001066276">
    <property type="component" value="Chromosome 4_2"/>
</dbReference>
<sequence length="177" mass="19219">MSGRECDREELAPNKLTIDMAPSPMGRYPWGTAGSTTSDCAPVRPDIFNGEQDARRMSLEEGGSRKVRGDMEKTQTETTQPSRAMDHEVTPQALGKPNPGEGVRKGAVRETQQVERGKGKGSRHVPGGTWLSQVRDRYVVGFGALTHKGGEPGGNRGTERHHQAADNSTQITRALNL</sequence>
<feature type="region of interest" description="Disordered" evidence="1">
    <location>
        <begin position="1"/>
        <end position="128"/>
    </location>
</feature>
<name>A0AAV7SQT7_PLEWA</name>
<comment type="caution">
    <text evidence="2">The sequence shown here is derived from an EMBL/GenBank/DDBJ whole genome shotgun (WGS) entry which is preliminary data.</text>
</comment>
<feature type="compositionally biased region" description="Basic and acidic residues" evidence="1">
    <location>
        <begin position="1"/>
        <end position="12"/>
    </location>
</feature>
<keyword evidence="3" id="KW-1185">Reference proteome</keyword>
<feature type="region of interest" description="Disordered" evidence="1">
    <location>
        <begin position="144"/>
        <end position="177"/>
    </location>
</feature>
<feature type="compositionally biased region" description="Basic and acidic residues" evidence="1">
    <location>
        <begin position="102"/>
        <end position="118"/>
    </location>
</feature>
<proteinExistence type="predicted"/>
<organism evidence="2 3">
    <name type="scientific">Pleurodeles waltl</name>
    <name type="common">Iberian ribbed newt</name>
    <dbReference type="NCBI Taxonomy" id="8319"/>
    <lineage>
        <taxon>Eukaryota</taxon>
        <taxon>Metazoa</taxon>
        <taxon>Chordata</taxon>
        <taxon>Craniata</taxon>
        <taxon>Vertebrata</taxon>
        <taxon>Euteleostomi</taxon>
        <taxon>Amphibia</taxon>
        <taxon>Batrachia</taxon>
        <taxon>Caudata</taxon>
        <taxon>Salamandroidea</taxon>
        <taxon>Salamandridae</taxon>
        <taxon>Pleurodelinae</taxon>
        <taxon>Pleurodeles</taxon>
    </lineage>
</organism>
<feature type="compositionally biased region" description="Polar residues" evidence="1">
    <location>
        <begin position="165"/>
        <end position="177"/>
    </location>
</feature>
<dbReference type="AlphaFoldDB" id="A0AAV7SQT7"/>
<protein>
    <submittedName>
        <fullName evidence="2">Uncharacterized protein</fullName>
    </submittedName>
</protein>
<reference evidence="2" key="1">
    <citation type="journal article" date="2022" name="bioRxiv">
        <title>Sequencing and chromosome-scale assembly of the giantPleurodeles waltlgenome.</title>
        <authorList>
            <person name="Brown T."/>
            <person name="Elewa A."/>
            <person name="Iarovenko S."/>
            <person name="Subramanian E."/>
            <person name="Araus A.J."/>
            <person name="Petzold A."/>
            <person name="Susuki M."/>
            <person name="Suzuki K.-i.T."/>
            <person name="Hayashi T."/>
            <person name="Toyoda A."/>
            <person name="Oliveira C."/>
            <person name="Osipova E."/>
            <person name="Leigh N.D."/>
            <person name="Simon A."/>
            <person name="Yun M.H."/>
        </authorList>
    </citation>
    <scope>NUCLEOTIDE SEQUENCE</scope>
    <source>
        <strain evidence="2">20211129_DDA</strain>
        <tissue evidence="2">Liver</tissue>
    </source>
</reference>
<evidence type="ECO:0000256" key="1">
    <source>
        <dbReference type="SAM" id="MobiDB-lite"/>
    </source>
</evidence>
<evidence type="ECO:0000313" key="2">
    <source>
        <dbReference type="EMBL" id="KAJ1166489.1"/>
    </source>
</evidence>